<dbReference type="EMBL" id="CAJNDS010002343">
    <property type="protein sequence ID" value="CAE7442383.1"/>
    <property type="molecule type" value="Genomic_DNA"/>
</dbReference>
<dbReference type="InterPro" id="IPR011600">
    <property type="entry name" value="Pept_C14_caspase"/>
</dbReference>
<dbReference type="GO" id="GO:0005737">
    <property type="term" value="C:cytoplasm"/>
    <property type="evidence" value="ECO:0007669"/>
    <property type="project" value="TreeGrafter"/>
</dbReference>
<reference evidence="4" key="1">
    <citation type="submission" date="2021-02" db="EMBL/GenBank/DDBJ databases">
        <authorList>
            <person name="Dougan E. K."/>
            <person name="Rhodes N."/>
            <person name="Thang M."/>
            <person name="Chan C."/>
        </authorList>
    </citation>
    <scope>NUCLEOTIDE SEQUENCE</scope>
</reference>
<evidence type="ECO:0000313" key="4">
    <source>
        <dbReference type="EMBL" id="CAE7442383.1"/>
    </source>
</evidence>
<gene>
    <name evidence="4" type="primary">pca1</name>
    <name evidence="4" type="ORF">SNAT2548_LOCUS24054</name>
</gene>
<proteinExistence type="inferred from homology"/>
<protein>
    <submittedName>
        <fullName evidence="4">Pca1 protein</fullName>
    </submittedName>
</protein>
<dbReference type="PANTHER" id="PTHR48104:SF30">
    <property type="entry name" value="METACASPASE-1"/>
    <property type="match status" value="1"/>
</dbReference>
<dbReference type="PANTHER" id="PTHR48104">
    <property type="entry name" value="METACASPASE-4"/>
    <property type="match status" value="1"/>
</dbReference>
<dbReference type="Gene3D" id="3.40.50.12660">
    <property type="match status" value="1"/>
</dbReference>
<dbReference type="Pfam" id="PF00656">
    <property type="entry name" value="Peptidase_C14"/>
    <property type="match status" value="1"/>
</dbReference>
<name>A0A812RKQ8_9DINO</name>
<comment type="similarity">
    <text evidence="1">Belongs to the peptidase C14B family.</text>
</comment>
<accession>A0A812RKQ8</accession>
<feature type="domain" description="Peptidase C14 caspase" evidence="3">
    <location>
        <begin position="185"/>
        <end position="426"/>
    </location>
</feature>
<feature type="region of interest" description="Disordered" evidence="2">
    <location>
        <begin position="225"/>
        <end position="249"/>
    </location>
</feature>
<organism evidence="4 5">
    <name type="scientific">Symbiodinium natans</name>
    <dbReference type="NCBI Taxonomy" id="878477"/>
    <lineage>
        <taxon>Eukaryota</taxon>
        <taxon>Sar</taxon>
        <taxon>Alveolata</taxon>
        <taxon>Dinophyceae</taxon>
        <taxon>Suessiales</taxon>
        <taxon>Symbiodiniaceae</taxon>
        <taxon>Symbiodinium</taxon>
    </lineage>
</organism>
<dbReference type="GO" id="GO:0006508">
    <property type="term" value="P:proteolysis"/>
    <property type="evidence" value="ECO:0007669"/>
    <property type="project" value="InterPro"/>
</dbReference>
<dbReference type="AlphaFoldDB" id="A0A812RKQ8"/>
<evidence type="ECO:0000256" key="2">
    <source>
        <dbReference type="SAM" id="MobiDB-lite"/>
    </source>
</evidence>
<evidence type="ECO:0000313" key="5">
    <source>
        <dbReference type="Proteomes" id="UP000604046"/>
    </source>
</evidence>
<evidence type="ECO:0000256" key="1">
    <source>
        <dbReference type="ARBA" id="ARBA00009005"/>
    </source>
</evidence>
<comment type="caution">
    <text evidence="4">The sequence shown here is derived from an EMBL/GenBank/DDBJ whole genome shotgun (WGS) entry which is preliminary data.</text>
</comment>
<dbReference type="InterPro" id="IPR050452">
    <property type="entry name" value="Metacaspase"/>
</dbReference>
<sequence length="444" mass="48547">MLSCCVAPDIASEEIPMDDFERIRREEELAIQEEVRSLGNVQSLGDETFDMDAILKKDPAFAHTSLEEMEAKLAAALAESDALDAQIEAMGGLGPDTGGMGTMEPFPNQQPIPAVPMVPDDAPVVKAVLVAPTYQSCKRHVPMMGRLDVLLGSVGALEDIQAALQHAKVRTPELRILTDAKKPGGWAVKHEAPTRKNILNSMSWLVQDAKPGDNLLFFFAGHGGQSRDTDGDEEDGKDEHMCPVPQGQHPNFEAALEGSLPKEEADDILGRGISDDEIFEKMLENLPEGVRLTTIFDACHSGTMTDLKHSYSVKVEDDEMARARRQEPPPPGFSFDKRPLIRNEMKGRECAASVLCLAGCKDRETQQTWCDQSGPGMRGAFFLTNMLAKAIAGMRTPNPTYGDVLRELTRDFYRGNRLFMSIPSFSTASAVDLDAKPFSLVGAL</sequence>
<evidence type="ECO:0000259" key="3">
    <source>
        <dbReference type="Pfam" id="PF00656"/>
    </source>
</evidence>
<dbReference type="OrthoDB" id="3223806at2759"/>
<dbReference type="Proteomes" id="UP000604046">
    <property type="component" value="Unassembled WGS sequence"/>
</dbReference>
<dbReference type="GO" id="GO:0004197">
    <property type="term" value="F:cysteine-type endopeptidase activity"/>
    <property type="evidence" value="ECO:0007669"/>
    <property type="project" value="InterPro"/>
</dbReference>
<keyword evidence="5" id="KW-1185">Reference proteome</keyword>